<dbReference type="CDD" id="cd05568">
    <property type="entry name" value="PTS_IIB_bgl_like"/>
    <property type="match status" value="1"/>
</dbReference>
<feature type="domain" description="PRD" evidence="8">
    <location>
        <begin position="199"/>
        <end position="303"/>
    </location>
</feature>
<dbReference type="InterPro" id="IPR007737">
    <property type="entry name" value="Mga_HTH"/>
</dbReference>
<evidence type="ECO:0000259" key="8">
    <source>
        <dbReference type="PROSITE" id="PS51372"/>
    </source>
</evidence>
<dbReference type="RefSeq" id="WP_055073182.1">
    <property type="nucleotide sequence ID" value="NZ_CYXY01000015.1"/>
</dbReference>
<dbReference type="EMBL" id="CYXY01000015">
    <property type="protein sequence ID" value="CUN07529.1"/>
    <property type="molecule type" value="Genomic_DNA"/>
</dbReference>
<dbReference type="PROSITE" id="PS51372">
    <property type="entry name" value="PRD_2"/>
    <property type="match status" value="2"/>
</dbReference>
<dbReference type="PROSITE" id="PS51099">
    <property type="entry name" value="PTS_EIIB_TYPE_2"/>
    <property type="match status" value="1"/>
</dbReference>
<dbReference type="InterPro" id="IPR013011">
    <property type="entry name" value="PTS_EIIB_2"/>
</dbReference>
<dbReference type="GO" id="GO:0009401">
    <property type="term" value="P:phosphoenolpyruvate-dependent sugar phosphotransferase system"/>
    <property type="evidence" value="ECO:0007669"/>
    <property type="project" value="InterPro"/>
</dbReference>
<keyword evidence="5" id="KW-0804">Transcription</keyword>
<dbReference type="InterPro" id="IPR050661">
    <property type="entry name" value="BglG_antiterminators"/>
</dbReference>
<dbReference type="Gene3D" id="1.10.10.10">
    <property type="entry name" value="Winged helix-like DNA-binding domain superfamily/Winged helix DNA-binding domain"/>
    <property type="match status" value="1"/>
</dbReference>
<dbReference type="Gene3D" id="3.40.930.10">
    <property type="entry name" value="Mannitol-specific EII, Chain A"/>
    <property type="match status" value="1"/>
</dbReference>
<keyword evidence="3" id="KW-0805">Transcription regulation</keyword>
<dbReference type="InterPro" id="IPR002178">
    <property type="entry name" value="PTS_EIIA_type-2_dom"/>
</dbReference>
<dbReference type="InterPro" id="IPR036388">
    <property type="entry name" value="WH-like_DNA-bd_sf"/>
</dbReference>
<dbReference type="InterPro" id="IPR011608">
    <property type="entry name" value="PRD"/>
</dbReference>
<sequence length="694" mass="80780">MSKKSGLTKRQKLIIEMLAAFNADDPITIQAISEKLKLSSRTVLREMPRINEWFEENDFKLVKKPRIGMYVDEDAETRNYIKELVDMDENKPVYSKADRQMIILLELLTINEPLKYFYFTSLFHISDATLSNDLEEVETWLDHYNLTLYRRPGMGIYWEGKEEDYRQAVTMVLRQKLRGHSLKVLFDEEKKLKERMFQNLTQEVLDDTRDIIKNMQGVLDIEYTDHSIRHLSLYLLITQNRVRMGHEIKEEKDVRSITHLPEYQIAKWLGGKLSNFEGHQLSQGEVYNIAMQLLAAKIWKNKSENKIDEESFKVRQLVMRIIAEMEILLEMEFFENAVLIDGLCNHMKPAINRMKQGVFTENQYIDFLEEKYSKVYVATIKACEFLKEELHIKKLPEGEMGFIALYFCVAVEQQKDKEEKLSVYVACPHGVGTSHMLAVHLKKEFPQLMVQKIISTAEIKEEELIEEGIDFIVSTAKLNLTFPNVYVNSILTETDKKMINAMIKNIDKKKRKNPIKTVKPVKRIGREDIEYMTLLGEEILQVLDNIKISTGENIKNKKQLIEYAGELFARNETTATEITFALNKRENIASTFIPSMNALFLHCETKGIRHCRFGFVYLNDEIIEDGKPIKGAILMLVPQGDGSKVYREVMSEISGALAEKDQIITYLFDKNRNAVEAELETSLGNYYENKMKRR</sequence>
<dbReference type="GO" id="GO:0006355">
    <property type="term" value="P:regulation of DNA-templated transcription"/>
    <property type="evidence" value="ECO:0007669"/>
    <property type="project" value="InterPro"/>
</dbReference>
<dbReference type="SUPFAM" id="SSF55804">
    <property type="entry name" value="Phoshotransferase/anion transport protein"/>
    <property type="match status" value="1"/>
</dbReference>
<name>A0A173TYV1_ANAHA</name>
<dbReference type="InterPro" id="IPR003501">
    <property type="entry name" value="PTS_EIIB_2/3"/>
</dbReference>
<evidence type="ECO:0000313" key="10">
    <source>
        <dbReference type="Proteomes" id="UP000095553"/>
    </source>
</evidence>
<dbReference type="AlphaFoldDB" id="A0A173TYV1"/>
<evidence type="ECO:0000256" key="1">
    <source>
        <dbReference type="ARBA" id="ARBA00022679"/>
    </source>
</evidence>
<evidence type="ECO:0000256" key="4">
    <source>
        <dbReference type="ARBA" id="ARBA00023159"/>
    </source>
</evidence>
<dbReference type="Pfam" id="PF02302">
    <property type="entry name" value="PTS_IIB"/>
    <property type="match status" value="1"/>
</dbReference>
<accession>A0A173TYV1</accession>
<dbReference type="Pfam" id="PF00874">
    <property type="entry name" value="PRD"/>
    <property type="match status" value="2"/>
</dbReference>
<dbReference type="InterPro" id="IPR036095">
    <property type="entry name" value="PTS_EIIB-like_sf"/>
</dbReference>
<protein>
    <submittedName>
        <fullName evidence="9">Probable licABCH operon regulator</fullName>
    </submittedName>
</protein>
<evidence type="ECO:0000259" key="7">
    <source>
        <dbReference type="PROSITE" id="PS51099"/>
    </source>
</evidence>
<dbReference type="SUPFAM" id="SSF52794">
    <property type="entry name" value="PTS system IIB component-like"/>
    <property type="match status" value="1"/>
</dbReference>
<dbReference type="Pfam" id="PF05043">
    <property type="entry name" value="Mga"/>
    <property type="match status" value="1"/>
</dbReference>
<dbReference type="InterPro" id="IPR036634">
    <property type="entry name" value="PRD_sf"/>
</dbReference>
<feature type="domain" description="PRD" evidence="8">
    <location>
        <begin position="309"/>
        <end position="417"/>
    </location>
</feature>
<dbReference type="GO" id="GO:0008982">
    <property type="term" value="F:protein-N(PI)-phosphohistidine-sugar phosphotransferase activity"/>
    <property type="evidence" value="ECO:0007669"/>
    <property type="project" value="InterPro"/>
</dbReference>
<reference evidence="9 10" key="1">
    <citation type="submission" date="2015-09" db="EMBL/GenBank/DDBJ databases">
        <authorList>
            <consortium name="Pathogen Informatics"/>
        </authorList>
    </citation>
    <scope>NUCLEOTIDE SEQUENCE [LARGE SCALE GENOMIC DNA]</scope>
    <source>
        <strain evidence="9 10">2789STDY5834959</strain>
    </source>
</reference>
<dbReference type="InterPro" id="IPR016152">
    <property type="entry name" value="PTrfase/Anion_transptr"/>
</dbReference>
<dbReference type="PANTHER" id="PTHR30185:SF18">
    <property type="entry name" value="TRANSCRIPTIONAL REGULATOR MTLR"/>
    <property type="match status" value="1"/>
</dbReference>
<dbReference type="Gene3D" id="3.40.50.2300">
    <property type="match status" value="1"/>
</dbReference>
<dbReference type="SUPFAM" id="SSF63520">
    <property type="entry name" value="PTS-regulatory domain, PRD"/>
    <property type="match status" value="2"/>
</dbReference>
<evidence type="ECO:0000256" key="5">
    <source>
        <dbReference type="ARBA" id="ARBA00023163"/>
    </source>
</evidence>
<dbReference type="Gene3D" id="1.10.1790.10">
    <property type="entry name" value="PRD domain"/>
    <property type="match status" value="2"/>
</dbReference>
<keyword evidence="4" id="KW-0010">Activator</keyword>
<feature type="domain" description="PTS EIIB type-2" evidence="7">
    <location>
        <begin position="421"/>
        <end position="511"/>
    </location>
</feature>
<evidence type="ECO:0000256" key="2">
    <source>
        <dbReference type="ARBA" id="ARBA00022737"/>
    </source>
</evidence>
<gene>
    <name evidence="9" type="primary">licR_6</name>
    <name evidence="9" type="ORF">ERS852571_02359</name>
</gene>
<keyword evidence="1" id="KW-0808">Transferase</keyword>
<evidence type="ECO:0000259" key="6">
    <source>
        <dbReference type="PROSITE" id="PS51094"/>
    </source>
</evidence>
<dbReference type="PANTHER" id="PTHR30185">
    <property type="entry name" value="CRYPTIC BETA-GLUCOSIDE BGL OPERON ANTITERMINATOR"/>
    <property type="match status" value="1"/>
</dbReference>
<dbReference type="Proteomes" id="UP000095553">
    <property type="component" value="Unassembled WGS sequence"/>
</dbReference>
<evidence type="ECO:0000256" key="3">
    <source>
        <dbReference type="ARBA" id="ARBA00023015"/>
    </source>
</evidence>
<organism evidence="9 10">
    <name type="scientific">Anaerostipes hadrus</name>
    <dbReference type="NCBI Taxonomy" id="649756"/>
    <lineage>
        <taxon>Bacteria</taxon>
        <taxon>Bacillati</taxon>
        <taxon>Bacillota</taxon>
        <taxon>Clostridia</taxon>
        <taxon>Lachnospirales</taxon>
        <taxon>Lachnospiraceae</taxon>
        <taxon>Anaerostipes</taxon>
    </lineage>
</organism>
<proteinExistence type="predicted"/>
<keyword evidence="2" id="KW-0677">Repeat</keyword>
<dbReference type="Pfam" id="PF00359">
    <property type="entry name" value="PTS_EIIA_2"/>
    <property type="match status" value="1"/>
</dbReference>
<dbReference type="PROSITE" id="PS51094">
    <property type="entry name" value="PTS_EIIA_TYPE_2"/>
    <property type="match status" value="1"/>
</dbReference>
<evidence type="ECO:0000313" key="9">
    <source>
        <dbReference type="EMBL" id="CUN07529.1"/>
    </source>
</evidence>
<feature type="domain" description="PTS EIIA type-2" evidence="6">
    <location>
        <begin position="541"/>
        <end position="682"/>
    </location>
</feature>